<organism evidence="1 2">
    <name type="scientific">Solanum commersonii</name>
    <name type="common">Commerson's wild potato</name>
    <name type="synonym">Commerson's nightshade</name>
    <dbReference type="NCBI Taxonomy" id="4109"/>
    <lineage>
        <taxon>Eukaryota</taxon>
        <taxon>Viridiplantae</taxon>
        <taxon>Streptophyta</taxon>
        <taxon>Embryophyta</taxon>
        <taxon>Tracheophyta</taxon>
        <taxon>Spermatophyta</taxon>
        <taxon>Magnoliopsida</taxon>
        <taxon>eudicotyledons</taxon>
        <taxon>Gunneridae</taxon>
        <taxon>Pentapetalae</taxon>
        <taxon>asterids</taxon>
        <taxon>lamiids</taxon>
        <taxon>Solanales</taxon>
        <taxon>Solanaceae</taxon>
        <taxon>Solanoideae</taxon>
        <taxon>Solaneae</taxon>
        <taxon>Solanum</taxon>
    </lineage>
</organism>
<proteinExistence type="predicted"/>
<name>A0A9J5W829_SOLCO</name>
<dbReference type="Proteomes" id="UP000824120">
    <property type="component" value="Chromosome 12"/>
</dbReference>
<evidence type="ECO:0000313" key="1">
    <source>
        <dbReference type="EMBL" id="KAG5571380.1"/>
    </source>
</evidence>
<gene>
    <name evidence="1" type="ORF">H5410_061146</name>
</gene>
<dbReference type="EMBL" id="JACXVP010000012">
    <property type="protein sequence ID" value="KAG5571380.1"/>
    <property type="molecule type" value="Genomic_DNA"/>
</dbReference>
<protein>
    <submittedName>
        <fullName evidence="1">Uncharacterized protein</fullName>
    </submittedName>
</protein>
<accession>A0A9J5W829</accession>
<evidence type="ECO:0000313" key="2">
    <source>
        <dbReference type="Proteomes" id="UP000824120"/>
    </source>
</evidence>
<reference evidence="1 2" key="1">
    <citation type="submission" date="2020-09" db="EMBL/GenBank/DDBJ databases">
        <title>De no assembly of potato wild relative species, Solanum commersonii.</title>
        <authorList>
            <person name="Cho K."/>
        </authorList>
    </citation>
    <scope>NUCLEOTIDE SEQUENCE [LARGE SCALE GENOMIC DNA]</scope>
    <source>
        <strain evidence="1">LZ3.2</strain>
        <tissue evidence="1">Leaf</tissue>
    </source>
</reference>
<sequence length="88" mass="9868">MHILSLYLMKILKFQVFDLRDKARTQLSKKEQIGESSIGLKIAFCSSSLSLEGKGQVGDEMKQSAYRRTVLRSNTISPNDSKCKEAKG</sequence>
<comment type="caution">
    <text evidence="1">The sequence shown here is derived from an EMBL/GenBank/DDBJ whole genome shotgun (WGS) entry which is preliminary data.</text>
</comment>
<keyword evidence="2" id="KW-1185">Reference proteome</keyword>
<dbReference type="AlphaFoldDB" id="A0A9J5W829"/>